<accession>A0A7M5X7P5</accession>
<sequence length="219" mass="25739">MEIEKLKETLVLMEFNMTKIESACQNEIDENEILRNELELSQIVCKQSEDKIEEKDCTIASLEKEKAENAKILQDCLGELESTKHDLNLKKYALEGVIRSNLKLQERIAELESTKPENVHKDVSTKRQIVNEKSPLDERSTKAKQRDEKKKLPFKTWKQRPDTRHRDQPKTSDTDTSEKKTSSSNEKSKKSRYQRKREKKDRKTIPEQKTPQMETKLHN</sequence>
<feature type="compositionally biased region" description="Basic and acidic residues" evidence="2">
    <location>
        <begin position="159"/>
        <end position="181"/>
    </location>
</feature>
<protein>
    <submittedName>
        <fullName evidence="3">Uncharacterized protein</fullName>
    </submittedName>
</protein>
<feature type="coiled-coil region" evidence="1">
    <location>
        <begin position="17"/>
        <end position="65"/>
    </location>
</feature>
<evidence type="ECO:0000313" key="4">
    <source>
        <dbReference type="Proteomes" id="UP000594262"/>
    </source>
</evidence>
<feature type="compositionally biased region" description="Basic and acidic residues" evidence="2">
    <location>
        <begin position="134"/>
        <end position="151"/>
    </location>
</feature>
<proteinExistence type="predicted"/>
<evidence type="ECO:0000256" key="1">
    <source>
        <dbReference type="SAM" id="Coils"/>
    </source>
</evidence>
<feature type="region of interest" description="Disordered" evidence="2">
    <location>
        <begin position="115"/>
        <end position="219"/>
    </location>
</feature>
<organism evidence="3 4">
    <name type="scientific">Clytia hemisphaerica</name>
    <dbReference type="NCBI Taxonomy" id="252671"/>
    <lineage>
        <taxon>Eukaryota</taxon>
        <taxon>Metazoa</taxon>
        <taxon>Cnidaria</taxon>
        <taxon>Hydrozoa</taxon>
        <taxon>Hydroidolina</taxon>
        <taxon>Leptothecata</taxon>
        <taxon>Obeliida</taxon>
        <taxon>Clytiidae</taxon>
        <taxon>Clytia</taxon>
    </lineage>
</organism>
<dbReference type="EnsemblMetazoa" id="CLYHEMT018786.1">
    <property type="protein sequence ID" value="CLYHEMP018786.1"/>
    <property type="gene ID" value="CLYHEMG018786"/>
</dbReference>
<keyword evidence="4" id="KW-1185">Reference proteome</keyword>
<reference evidence="3" key="1">
    <citation type="submission" date="2021-01" db="UniProtKB">
        <authorList>
            <consortium name="EnsemblMetazoa"/>
        </authorList>
    </citation>
    <scope>IDENTIFICATION</scope>
</reference>
<name>A0A7M5X7P5_9CNID</name>
<dbReference type="Proteomes" id="UP000594262">
    <property type="component" value="Unplaced"/>
</dbReference>
<feature type="compositionally biased region" description="Basic residues" evidence="2">
    <location>
        <begin position="189"/>
        <end position="200"/>
    </location>
</feature>
<evidence type="ECO:0000313" key="3">
    <source>
        <dbReference type="EnsemblMetazoa" id="CLYHEMP018786.1"/>
    </source>
</evidence>
<evidence type="ECO:0000256" key="2">
    <source>
        <dbReference type="SAM" id="MobiDB-lite"/>
    </source>
</evidence>
<keyword evidence="1" id="KW-0175">Coiled coil</keyword>
<feature type="compositionally biased region" description="Basic and acidic residues" evidence="2">
    <location>
        <begin position="115"/>
        <end position="125"/>
    </location>
</feature>
<dbReference type="AlphaFoldDB" id="A0A7M5X7P5"/>